<accession>A0ABD1Y9R8</accession>
<comment type="caution">
    <text evidence="3">The sequence shown here is derived from an EMBL/GenBank/DDBJ whole genome shotgun (WGS) entry which is preliminary data.</text>
</comment>
<proteinExistence type="inferred from homology"/>
<sequence length="225" mass="25335">MAHRETYYVTMDLNRHIPVYCGSSWAHAAMSSLADRHQILRPQWPDINYSIQVILNCAPEVGSCHGGNHHDTFEYVHENGIPEETCQLYRAVDDECTPANVCRDCTPPVGNSAYCKPVLGYTRHSVSEYGRVQGELNMMAEIYERGPIACSINSTGLHTYTGGIFIQSINRYGSCRQRRWLGCADWCQVLDSEKLVGNLLGERMVQNHTGGKFRTHRGKMFLGCS</sequence>
<evidence type="ECO:0000313" key="4">
    <source>
        <dbReference type="Proteomes" id="UP001605036"/>
    </source>
</evidence>
<protein>
    <recommendedName>
        <fullName evidence="2">Peptidase C1A papain C-terminal domain-containing protein</fullName>
    </recommendedName>
</protein>
<evidence type="ECO:0000256" key="1">
    <source>
        <dbReference type="ARBA" id="ARBA00008455"/>
    </source>
</evidence>
<name>A0ABD1Y9R8_9MARC</name>
<evidence type="ECO:0000313" key="3">
    <source>
        <dbReference type="EMBL" id="KAL2623371.1"/>
    </source>
</evidence>
<dbReference type="SUPFAM" id="SSF54001">
    <property type="entry name" value="Cysteine proteinases"/>
    <property type="match status" value="1"/>
</dbReference>
<dbReference type="Proteomes" id="UP001605036">
    <property type="component" value="Unassembled WGS sequence"/>
</dbReference>
<evidence type="ECO:0000259" key="2">
    <source>
        <dbReference type="SMART" id="SM00645"/>
    </source>
</evidence>
<comment type="similarity">
    <text evidence="1">Belongs to the peptidase C1 family.</text>
</comment>
<dbReference type="InterPro" id="IPR038765">
    <property type="entry name" value="Papain-like_cys_pep_sf"/>
</dbReference>
<gene>
    <name evidence="3" type="ORF">R1flu_003576</name>
</gene>
<dbReference type="EMBL" id="JBHFFA010000006">
    <property type="protein sequence ID" value="KAL2623371.1"/>
    <property type="molecule type" value="Genomic_DNA"/>
</dbReference>
<dbReference type="Gene3D" id="3.90.70.10">
    <property type="entry name" value="Cysteine proteinases"/>
    <property type="match status" value="1"/>
</dbReference>
<dbReference type="SMART" id="SM00645">
    <property type="entry name" value="Pept_C1"/>
    <property type="match status" value="1"/>
</dbReference>
<dbReference type="InterPro" id="IPR000668">
    <property type="entry name" value="Peptidase_C1A_C"/>
</dbReference>
<reference evidence="3 4" key="1">
    <citation type="submission" date="2024-09" db="EMBL/GenBank/DDBJ databases">
        <title>Chromosome-scale assembly of Riccia fluitans.</title>
        <authorList>
            <person name="Paukszto L."/>
            <person name="Sawicki J."/>
            <person name="Karawczyk K."/>
            <person name="Piernik-Szablinska J."/>
            <person name="Szczecinska M."/>
            <person name="Mazdziarz M."/>
        </authorList>
    </citation>
    <scope>NUCLEOTIDE SEQUENCE [LARGE SCALE GENOMIC DNA]</scope>
    <source>
        <strain evidence="3">Rf_01</strain>
        <tissue evidence="3">Aerial parts of the thallus</tissue>
    </source>
</reference>
<organism evidence="3 4">
    <name type="scientific">Riccia fluitans</name>
    <dbReference type="NCBI Taxonomy" id="41844"/>
    <lineage>
        <taxon>Eukaryota</taxon>
        <taxon>Viridiplantae</taxon>
        <taxon>Streptophyta</taxon>
        <taxon>Embryophyta</taxon>
        <taxon>Marchantiophyta</taxon>
        <taxon>Marchantiopsida</taxon>
        <taxon>Marchantiidae</taxon>
        <taxon>Marchantiales</taxon>
        <taxon>Ricciaceae</taxon>
        <taxon>Riccia</taxon>
    </lineage>
</organism>
<dbReference type="AlphaFoldDB" id="A0ABD1Y9R8"/>
<feature type="domain" description="Peptidase C1A papain C-terminal" evidence="2">
    <location>
        <begin position="4"/>
        <end position="198"/>
    </location>
</feature>
<dbReference type="Pfam" id="PF00112">
    <property type="entry name" value="Peptidase_C1"/>
    <property type="match status" value="1"/>
</dbReference>
<dbReference type="PANTHER" id="PTHR12411">
    <property type="entry name" value="CYSTEINE PROTEASE FAMILY C1-RELATED"/>
    <property type="match status" value="1"/>
</dbReference>
<keyword evidence="4" id="KW-1185">Reference proteome</keyword>
<dbReference type="InterPro" id="IPR013128">
    <property type="entry name" value="Peptidase_C1A"/>
</dbReference>